<dbReference type="RefSeq" id="WP_065700975.1">
    <property type="nucleotide sequence ID" value="NZ_CP049208.1"/>
</dbReference>
<reference evidence="2" key="2">
    <citation type="submission" date="2020-02" db="EMBL/GenBank/DDBJ databases">
        <title>Unexpected conservation and global transmission of agrobacterial virulence plasmids.</title>
        <authorList>
            <person name="Weisberg A.J."/>
            <person name="Davis E.W. II"/>
            <person name="Tabima J.R."/>
            <person name="Belcher M.S."/>
            <person name="Miller M."/>
            <person name="Kuo C.-H."/>
            <person name="Loper J.E."/>
            <person name="Grunwald N.J."/>
            <person name="Putnam M.L."/>
            <person name="Chang J.H."/>
        </authorList>
    </citation>
    <scope>NUCLEOTIDE SEQUENCE</scope>
    <source>
        <strain evidence="2">W2/73</strain>
        <plasmid evidence="2">pW2_73_1</plasmid>
    </source>
</reference>
<reference evidence="1 4" key="1">
    <citation type="journal article" date="2020" name="Science">
        <title>Unexpected conservation and global transmission of agrobacterial virulence plasmids.</title>
        <authorList>
            <person name="Weisberg A.J."/>
            <person name="Davis E.W. 2nd"/>
            <person name="Tabima J."/>
            <person name="Belcher M.S."/>
            <person name="Miller M."/>
            <person name="Kuo C.H."/>
            <person name="Loper J.E."/>
            <person name="Grunwald N.J."/>
            <person name="Putnam M.L."/>
            <person name="Chang J.H."/>
        </authorList>
    </citation>
    <scope>NUCLEOTIDE SEQUENCE [LARGE SCALE GENOMIC DNA]</scope>
    <source>
        <strain evidence="1 4">A19/93</strain>
    </source>
</reference>
<geneLocation type="plasmid" evidence="2 3">
    <name>pW2_73_1</name>
</geneLocation>
<accession>A0AAE7UQX7</accession>
<dbReference type="Gene3D" id="3.40.190.10">
    <property type="entry name" value="Periplasmic binding protein-like II"/>
    <property type="match status" value="1"/>
</dbReference>
<dbReference type="AlphaFoldDB" id="A0AAE7UQX7"/>
<dbReference type="Proteomes" id="UP000663912">
    <property type="component" value="Plasmid pW2_73_1"/>
</dbReference>
<evidence type="ECO:0000313" key="3">
    <source>
        <dbReference type="Proteomes" id="UP000663912"/>
    </source>
</evidence>
<gene>
    <name evidence="1" type="ORF">G6L72_23930</name>
    <name evidence="2" type="ORF">G6M88_23475</name>
</gene>
<evidence type="ECO:0000313" key="2">
    <source>
        <dbReference type="EMBL" id="QTG03413.1"/>
    </source>
</evidence>
<dbReference type="EMBL" id="CP049208">
    <property type="protein sequence ID" value="QTG03413.1"/>
    <property type="molecule type" value="Genomic_DNA"/>
</dbReference>
<organism evidence="2 3">
    <name type="scientific">Agrobacterium rubi</name>
    <dbReference type="NCBI Taxonomy" id="28099"/>
    <lineage>
        <taxon>Bacteria</taxon>
        <taxon>Pseudomonadati</taxon>
        <taxon>Pseudomonadota</taxon>
        <taxon>Alphaproteobacteria</taxon>
        <taxon>Hyphomicrobiales</taxon>
        <taxon>Rhizobiaceae</taxon>
        <taxon>Rhizobium/Agrobacterium group</taxon>
        <taxon>Agrobacterium</taxon>
    </lineage>
</organism>
<name>A0AAE7UQX7_9HYPH</name>
<keyword evidence="4" id="KW-1185">Reference proteome</keyword>
<evidence type="ECO:0000313" key="4">
    <source>
        <dbReference type="Proteomes" id="UP000822331"/>
    </source>
</evidence>
<evidence type="ECO:0000313" key="1">
    <source>
        <dbReference type="EMBL" id="NTF39742.1"/>
    </source>
</evidence>
<proteinExistence type="predicted"/>
<dbReference type="KEGG" id="arui:G6M88_23475"/>
<protein>
    <submittedName>
        <fullName evidence="2">Signal peptide prediction</fullName>
    </submittedName>
</protein>
<dbReference type="EMBL" id="JAAMCP010000017">
    <property type="protein sequence ID" value="NTF39742.1"/>
    <property type="molecule type" value="Genomic_DNA"/>
</dbReference>
<keyword evidence="2" id="KW-0614">Plasmid</keyword>
<dbReference type="Pfam" id="PF13343">
    <property type="entry name" value="SBP_bac_6"/>
    <property type="match status" value="1"/>
</dbReference>
<dbReference type="Proteomes" id="UP000822331">
    <property type="component" value="Unassembled WGS sequence"/>
</dbReference>
<sequence length="412" mass="45983">MNNPLEELSAPTVARGDRRKLRVLGTDVTLIEPIRVLAEQEIGCDVEYILAAEGDAERIAITKPASFDVYDHFFHSVDLVWAAGVIQPIDIRRLKQWDLVTGLTKLGCLTSTSREGAGEAPVTRLYVQADGGLDRRATSQISMLPLVHNVDSFGYFRESASALGFKPPESWAWFLDDRWKGHVSMVVNPTIGLMELALAAQAAGHMEFKDIGKLSLVEIDRLLDLLEKRTKASHFNSFWTVPAEAEAVIERKPTIISSLWSPSYMALRRKGLKIRSAVPVEGYRAWHGGISFSSRIAPDTLDLAYEYANFWLSGKPGAIISRDGHYVSAPEAARSHLTQDEWDYWYIGQPARVALNGSDGQPIVDKGEVRDGGSYAQRISNIAVWNSTMPEHNYIVRRWGNILKNVHIPTMR</sequence>
<dbReference type="SUPFAM" id="SSF53850">
    <property type="entry name" value="Periplasmic binding protein-like II"/>
    <property type="match status" value="1"/>
</dbReference>